<dbReference type="Pfam" id="PF17912">
    <property type="entry name" value="OB_MalK"/>
    <property type="match status" value="1"/>
</dbReference>
<dbReference type="FunFam" id="3.40.50.300:FF:000042">
    <property type="entry name" value="Maltose/maltodextrin ABC transporter, ATP-binding protein"/>
    <property type="match status" value="1"/>
</dbReference>
<dbReference type="PROSITE" id="PS50893">
    <property type="entry name" value="ABC_TRANSPORTER_2"/>
    <property type="match status" value="1"/>
</dbReference>
<sequence length="367" mass="39924">MASITLDGLAHAYRPDPRGPQDYALKEINHVWRQGGAYALLGPSGCGKTTLLNIISGLVIPTKGRILFNDRDVTHLPTEARNIAQVFQFPVVYNTMSVRENLAFPLKNRHLPREAIARRVEEIAHRLDLSAVLDRKASNLTADAKQKISLGRGLVRSDVNAILFDEPLTVIDPHLKWQLRSTLKELHRALDLTMIYVTHDQTEALTFADTVVVMHDGAVVQTGTPEELFERPAHTFVGHFIGSPGMNVLPARVEGRTAHIGDVAIELVRAYPSLPAGERIELGVRPEFATLAGAGTGLPVKVRRIDDIGRARIARIEIAGHPAAAMVPDALALDGDTAGLRLDPRQVHIYAGGVLVEGETANREGGA</sequence>
<keyword evidence="5" id="KW-0547">Nucleotide-binding</keyword>
<dbReference type="RefSeq" id="WP_159597576.1">
    <property type="nucleotide sequence ID" value="NZ_CACSAS010000001.1"/>
</dbReference>
<dbReference type="InterPro" id="IPR047641">
    <property type="entry name" value="ABC_transpr_MalK/UgpC-like"/>
</dbReference>
<proteinExistence type="inferred from homology"/>
<feature type="domain" description="ABC transporter" evidence="8">
    <location>
        <begin position="4"/>
        <end position="241"/>
    </location>
</feature>
<dbReference type="GO" id="GO:0015408">
    <property type="term" value="F:ABC-type ferric iron transporter activity"/>
    <property type="evidence" value="ECO:0007669"/>
    <property type="project" value="InterPro"/>
</dbReference>
<dbReference type="PANTHER" id="PTHR43875:SF14">
    <property type="entry name" value="ABC TRANSPORTER ATP-BINDING PROTEIN"/>
    <property type="match status" value="1"/>
</dbReference>
<evidence type="ECO:0000256" key="6">
    <source>
        <dbReference type="ARBA" id="ARBA00022840"/>
    </source>
</evidence>
<dbReference type="SMART" id="SM00382">
    <property type="entry name" value="AAA"/>
    <property type="match status" value="1"/>
</dbReference>
<evidence type="ECO:0000256" key="4">
    <source>
        <dbReference type="ARBA" id="ARBA00022475"/>
    </source>
</evidence>
<keyword evidence="9" id="KW-0378">Hydrolase</keyword>
<keyword evidence="10" id="KW-1185">Reference proteome</keyword>
<evidence type="ECO:0000256" key="2">
    <source>
        <dbReference type="ARBA" id="ARBA00005417"/>
    </source>
</evidence>
<dbReference type="SUPFAM" id="SSF52540">
    <property type="entry name" value="P-loop containing nucleoside triphosphate hydrolases"/>
    <property type="match status" value="1"/>
</dbReference>
<dbReference type="InterPro" id="IPR003439">
    <property type="entry name" value="ABC_transporter-like_ATP-bd"/>
</dbReference>
<dbReference type="Gene3D" id="2.40.50.100">
    <property type="match status" value="1"/>
</dbReference>
<dbReference type="InterPro" id="IPR008995">
    <property type="entry name" value="Mo/tungstate-bd_C_term_dom"/>
</dbReference>
<comment type="similarity">
    <text evidence="2">Belongs to the ABC transporter superfamily.</text>
</comment>
<dbReference type="AlphaFoldDB" id="A0A5S9N9T8"/>
<evidence type="ECO:0000256" key="5">
    <source>
        <dbReference type="ARBA" id="ARBA00022741"/>
    </source>
</evidence>
<dbReference type="InterPro" id="IPR027417">
    <property type="entry name" value="P-loop_NTPase"/>
</dbReference>
<organism evidence="9 10">
    <name type="scientific">Starkeya nomas</name>
    <dbReference type="NCBI Taxonomy" id="2666134"/>
    <lineage>
        <taxon>Bacteria</taxon>
        <taxon>Pseudomonadati</taxon>
        <taxon>Pseudomonadota</taxon>
        <taxon>Alphaproteobacteria</taxon>
        <taxon>Hyphomicrobiales</taxon>
        <taxon>Xanthobacteraceae</taxon>
        <taxon>Starkeya</taxon>
    </lineage>
</organism>
<comment type="subcellular location">
    <subcellularLocation>
        <location evidence="1">Cell inner membrane</location>
        <topology evidence="1">Peripheral membrane protein</topology>
    </subcellularLocation>
</comment>
<keyword evidence="7" id="KW-0472">Membrane</keyword>
<evidence type="ECO:0000313" key="10">
    <source>
        <dbReference type="Proteomes" id="UP000433050"/>
    </source>
</evidence>
<dbReference type="InterPro" id="IPR003593">
    <property type="entry name" value="AAA+_ATPase"/>
</dbReference>
<dbReference type="Pfam" id="PF00005">
    <property type="entry name" value="ABC_tran"/>
    <property type="match status" value="1"/>
</dbReference>
<dbReference type="EMBL" id="CACSAS010000001">
    <property type="protein sequence ID" value="CAA0086204.1"/>
    <property type="molecule type" value="Genomic_DNA"/>
</dbReference>
<dbReference type="SUPFAM" id="SSF50331">
    <property type="entry name" value="MOP-like"/>
    <property type="match status" value="1"/>
</dbReference>
<name>A0A5S9N9T8_9HYPH</name>
<evidence type="ECO:0000256" key="3">
    <source>
        <dbReference type="ARBA" id="ARBA00022448"/>
    </source>
</evidence>
<accession>A0A5S9N9T8</accession>
<dbReference type="CDD" id="cd03259">
    <property type="entry name" value="ABC_Carb_Solutes_like"/>
    <property type="match status" value="1"/>
</dbReference>
<evidence type="ECO:0000259" key="8">
    <source>
        <dbReference type="PROSITE" id="PS50893"/>
    </source>
</evidence>
<dbReference type="InterPro" id="IPR040582">
    <property type="entry name" value="OB_MalK-like"/>
</dbReference>
<reference evidence="9 10" key="1">
    <citation type="submission" date="2019-12" db="EMBL/GenBank/DDBJ databases">
        <authorList>
            <person name="Reyes-Prieto M."/>
        </authorList>
    </citation>
    <scope>NUCLEOTIDE SEQUENCE [LARGE SCALE GENOMIC DNA]</scope>
    <source>
        <strain evidence="9">HF14-78462</strain>
    </source>
</reference>
<gene>
    <name evidence="9" type="primary">ugpC_2</name>
    <name evidence="9" type="ORF">STARVERO_00164</name>
</gene>
<evidence type="ECO:0000256" key="7">
    <source>
        <dbReference type="ARBA" id="ARBA00023136"/>
    </source>
</evidence>
<dbReference type="Gene3D" id="3.40.50.300">
    <property type="entry name" value="P-loop containing nucleotide triphosphate hydrolases"/>
    <property type="match status" value="1"/>
</dbReference>
<keyword evidence="6 9" id="KW-0067">ATP-binding</keyword>
<dbReference type="GO" id="GO:0055052">
    <property type="term" value="C:ATP-binding cassette (ABC) transporter complex, substrate-binding subunit-containing"/>
    <property type="evidence" value="ECO:0007669"/>
    <property type="project" value="TreeGrafter"/>
</dbReference>
<dbReference type="GO" id="GO:0016887">
    <property type="term" value="F:ATP hydrolysis activity"/>
    <property type="evidence" value="ECO:0007669"/>
    <property type="project" value="InterPro"/>
</dbReference>
<protein>
    <submittedName>
        <fullName evidence="9">sn-glycerol-3-phosphate import ATP-binding protein UgpC</fullName>
        <ecNumber evidence="9">3.6.3.20</ecNumber>
    </submittedName>
</protein>
<dbReference type="GO" id="GO:0005524">
    <property type="term" value="F:ATP binding"/>
    <property type="evidence" value="ECO:0007669"/>
    <property type="project" value="UniProtKB-KW"/>
</dbReference>
<keyword evidence="3" id="KW-0813">Transport</keyword>
<dbReference type="EC" id="3.6.3.20" evidence="9"/>
<dbReference type="Proteomes" id="UP000433050">
    <property type="component" value="Unassembled WGS sequence"/>
</dbReference>
<keyword evidence="4" id="KW-1003">Cell membrane</keyword>
<evidence type="ECO:0000256" key="1">
    <source>
        <dbReference type="ARBA" id="ARBA00004417"/>
    </source>
</evidence>
<dbReference type="PANTHER" id="PTHR43875">
    <property type="entry name" value="MALTODEXTRIN IMPORT ATP-BINDING PROTEIN MSMX"/>
    <property type="match status" value="1"/>
</dbReference>
<dbReference type="InterPro" id="IPR015853">
    <property type="entry name" value="ABC_transpr_FbpC"/>
</dbReference>
<evidence type="ECO:0000313" key="9">
    <source>
        <dbReference type="EMBL" id="CAA0086204.1"/>
    </source>
</evidence>